<proteinExistence type="predicted"/>
<organism evidence="3 4">
    <name type="scientific">Peromyscus maniculatus bairdii</name>
    <name type="common">Prairie deer mouse</name>
    <dbReference type="NCBI Taxonomy" id="230844"/>
    <lineage>
        <taxon>Eukaryota</taxon>
        <taxon>Metazoa</taxon>
        <taxon>Chordata</taxon>
        <taxon>Craniata</taxon>
        <taxon>Vertebrata</taxon>
        <taxon>Euteleostomi</taxon>
        <taxon>Mammalia</taxon>
        <taxon>Eutheria</taxon>
        <taxon>Euarchontoglires</taxon>
        <taxon>Glires</taxon>
        <taxon>Rodentia</taxon>
        <taxon>Myomorpha</taxon>
        <taxon>Muroidea</taxon>
        <taxon>Cricetidae</taxon>
        <taxon>Neotominae</taxon>
        <taxon>Peromyscus</taxon>
    </lineage>
</organism>
<dbReference type="Ensembl" id="ENSPEMT00000008518.2">
    <property type="protein sequence ID" value="ENSPEMP00000004756.1"/>
    <property type="gene ID" value="ENSPEMG00000007137.2"/>
</dbReference>
<sequence>MQNRTVLILCALSLLTGFLMICLGGFFISNSIFHSQRNLVVSYVLLPMGFMILLSGIFWATYCQASENKEMFNHALRQHLASQDPPLATVDRPDFYPPTYEESLDAEKQACAAGGGLLGFPPPLYTATSLELEEENDPQPEPPPPYQESTADAVVTAEAQDAEGPSPALKAGPALLYSELTSC</sequence>
<feature type="transmembrane region" description="Helical" evidence="2">
    <location>
        <begin position="40"/>
        <end position="62"/>
    </location>
</feature>
<evidence type="ECO:0000313" key="3">
    <source>
        <dbReference type="Ensembl" id="ENSPEMP00000004756.1"/>
    </source>
</evidence>
<dbReference type="InterPro" id="IPR031363">
    <property type="entry name" value="TMEM252"/>
</dbReference>
<dbReference type="GeneTree" id="ENSGT00390000005250"/>
<name>A0A8C8TA55_PERMB</name>
<protein>
    <submittedName>
        <fullName evidence="3">Transmembrane protein 252</fullName>
    </submittedName>
</protein>
<evidence type="ECO:0000313" key="4">
    <source>
        <dbReference type="Proteomes" id="UP000694547"/>
    </source>
</evidence>
<dbReference type="PANTHER" id="PTHR35682">
    <property type="entry name" value="TRANSMEMBRANE PROTEIN 252"/>
    <property type="match status" value="1"/>
</dbReference>
<dbReference type="Proteomes" id="UP000694547">
    <property type="component" value="Chromosome 1"/>
</dbReference>
<dbReference type="Pfam" id="PF15664">
    <property type="entry name" value="TMEM252"/>
    <property type="match status" value="1"/>
</dbReference>
<reference evidence="3" key="2">
    <citation type="submission" date="2025-08" db="UniProtKB">
        <authorList>
            <consortium name="Ensembl"/>
        </authorList>
    </citation>
    <scope>IDENTIFICATION</scope>
</reference>
<keyword evidence="4" id="KW-1185">Reference proteome</keyword>
<keyword evidence="2" id="KW-0472">Membrane</keyword>
<dbReference type="AlphaFoldDB" id="A0A8C8TA55"/>
<accession>A0A8C8TA55</accession>
<evidence type="ECO:0000256" key="2">
    <source>
        <dbReference type="SAM" id="Phobius"/>
    </source>
</evidence>
<reference evidence="3 4" key="1">
    <citation type="submission" date="2018-10" db="EMBL/GenBank/DDBJ databases">
        <title>Improved assembly of the deer mouse Peromyscus maniculatus genome.</title>
        <authorList>
            <person name="Lassance J.-M."/>
            <person name="Hoekstra H.E."/>
        </authorList>
    </citation>
    <scope>NUCLEOTIDE SEQUENCE [LARGE SCALE GENOMIC DNA]</scope>
</reference>
<feature type="region of interest" description="Disordered" evidence="1">
    <location>
        <begin position="132"/>
        <end position="173"/>
    </location>
</feature>
<keyword evidence="2" id="KW-0812">Transmembrane</keyword>
<dbReference type="PANTHER" id="PTHR35682:SF1">
    <property type="entry name" value="TRANSMEMBRANE PROTEIN 252"/>
    <property type="match status" value="1"/>
</dbReference>
<evidence type="ECO:0000256" key="1">
    <source>
        <dbReference type="SAM" id="MobiDB-lite"/>
    </source>
</evidence>
<keyword evidence="2" id="KW-1133">Transmembrane helix</keyword>
<reference evidence="3" key="3">
    <citation type="submission" date="2025-09" db="UniProtKB">
        <authorList>
            <consortium name="Ensembl"/>
        </authorList>
    </citation>
    <scope>IDENTIFICATION</scope>
</reference>
<feature type="transmembrane region" description="Helical" evidence="2">
    <location>
        <begin position="6"/>
        <end position="28"/>
    </location>
</feature>